<dbReference type="RefSeq" id="WP_177241255.1">
    <property type="nucleotide sequence ID" value="NZ_FOHX01000029.1"/>
</dbReference>
<dbReference type="Proteomes" id="UP000199361">
    <property type="component" value="Unassembled WGS sequence"/>
</dbReference>
<dbReference type="AlphaFoldDB" id="A0A1I0LUY7"/>
<dbReference type="CDD" id="cd06170">
    <property type="entry name" value="LuxR_C_like"/>
    <property type="match status" value="1"/>
</dbReference>
<dbReference type="PANTHER" id="PTHR16305:SF35">
    <property type="entry name" value="TRANSCRIPTIONAL ACTIVATOR DOMAIN"/>
    <property type="match status" value="1"/>
</dbReference>
<dbReference type="Gene3D" id="1.10.10.10">
    <property type="entry name" value="Winged helix-like DNA-binding domain superfamily/Winged helix DNA-binding domain"/>
    <property type="match status" value="1"/>
</dbReference>
<dbReference type="GO" id="GO:0004016">
    <property type="term" value="F:adenylate cyclase activity"/>
    <property type="evidence" value="ECO:0007669"/>
    <property type="project" value="TreeGrafter"/>
</dbReference>
<evidence type="ECO:0000256" key="2">
    <source>
        <dbReference type="ARBA" id="ARBA00022840"/>
    </source>
</evidence>
<evidence type="ECO:0000313" key="4">
    <source>
        <dbReference type="EMBL" id="SEU47477.1"/>
    </source>
</evidence>
<dbReference type="InterPro" id="IPR036388">
    <property type="entry name" value="WH-like_DNA-bd_sf"/>
</dbReference>
<dbReference type="Pfam" id="PF00196">
    <property type="entry name" value="GerE"/>
    <property type="match status" value="1"/>
</dbReference>
<dbReference type="GO" id="GO:0003677">
    <property type="term" value="F:DNA binding"/>
    <property type="evidence" value="ECO:0007669"/>
    <property type="project" value="InterPro"/>
</dbReference>
<name>A0A1I0LUY7_9ACTN</name>
<reference evidence="4 5" key="1">
    <citation type="submission" date="2016-10" db="EMBL/GenBank/DDBJ databases">
        <authorList>
            <person name="de Groot N.N."/>
        </authorList>
    </citation>
    <scope>NUCLEOTIDE SEQUENCE [LARGE SCALE GENOMIC DNA]</scope>
    <source>
        <strain evidence="4 5">CGMCC 4.5598</strain>
    </source>
</reference>
<dbReference type="InterPro" id="IPR011990">
    <property type="entry name" value="TPR-like_helical_dom_sf"/>
</dbReference>
<dbReference type="InterPro" id="IPR003593">
    <property type="entry name" value="AAA+_ATPase"/>
</dbReference>
<dbReference type="Pfam" id="PF13191">
    <property type="entry name" value="AAA_16"/>
    <property type="match status" value="1"/>
</dbReference>
<dbReference type="SUPFAM" id="SSF46894">
    <property type="entry name" value="C-terminal effector domain of the bipartite response regulators"/>
    <property type="match status" value="1"/>
</dbReference>
<dbReference type="SUPFAM" id="SSF52540">
    <property type="entry name" value="P-loop containing nucleoside triphosphate hydrolases"/>
    <property type="match status" value="1"/>
</dbReference>
<dbReference type="STRING" id="568860.SAMN05421811_12927"/>
<keyword evidence="5" id="KW-1185">Reference proteome</keyword>
<sequence length="857" mass="90614">MRGRDREWRLVDGLLQKLRGGGGGTLLVDGEPGSGKSRLLAEAVAEASERGVGVVQGRVEELGELAPCSMLLKALGLRSEPEGGDGSTRSGPLVLERLRVGLERLATGPVLVVLDDLQRADPATLRMVHTLHVLLADRPISWLMSRSTAPIACQAVSLFDVLEREGAERVTLAPLSPAAVAALTADILGRPSDPATRTLVAGAGGNPLLITELIVGLRDEGLLRDAVRARAPGRLRIVVRGWIDTLSAKARSLVETIAVLGRSLSLEHAASLLDTTPAALLAVTEEATAAGILIVTENGLAFRHELVAGIVAAGIPPSVRQSLLDQSGVFSWAPRGWGLLTGPASIGIDTAIASGRLHEAEQMARSRLAEHGSVHGSAELRCLLADTMYLTGRGDEAIHEAEKVLVVPGLPGHLRERATLVQLYATARLRDDGTARAYAQEVIDGKGRYGPAVRSAALVALATAERHEGRLSSALAMAESAGRPAGAGPPKERRYEACLIAVGVLVDVQRLDEARAMLRQARKDMFGHGHLAWAADASALEARLELLAGRFDDAVTEARRALDLAGALDTPLSVAAACAVLAAVALRRGDLQGAAHHLGEQPGGTPEARLRHALLAAQVAEARDGPRSAMSLLAELPGPLMLTIEPAAGPWMARVALDAEDRAAAEFVVAAAEALGGANHEFPALGAAAAHARGLLERDCDALALAAGRAEDVWARASAEEDLGKVLAAEGRRVEATQRLERALGTYDDIGSVRDAARVRWRLRGMGVRHRHWSYAERPVSGWDSLTETEHAVSSLAADGWTNPQIAEQMFISVHTVAFHLRQVFRKLGIRSRVELARLAAEQTRDGFDPPPGGKHA</sequence>
<evidence type="ECO:0000259" key="3">
    <source>
        <dbReference type="PROSITE" id="PS50043"/>
    </source>
</evidence>
<dbReference type="InterPro" id="IPR016032">
    <property type="entry name" value="Sig_transdc_resp-reg_C-effctor"/>
</dbReference>
<evidence type="ECO:0000313" key="5">
    <source>
        <dbReference type="Proteomes" id="UP000199361"/>
    </source>
</evidence>
<dbReference type="SUPFAM" id="SSF48452">
    <property type="entry name" value="TPR-like"/>
    <property type="match status" value="1"/>
</dbReference>
<dbReference type="PROSITE" id="PS50043">
    <property type="entry name" value="HTH_LUXR_2"/>
    <property type="match status" value="1"/>
</dbReference>
<organism evidence="4 5">
    <name type="scientific">Nonomuraea wenchangensis</name>
    <dbReference type="NCBI Taxonomy" id="568860"/>
    <lineage>
        <taxon>Bacteria</taxon>
        <taxon>Bacillati</taxon>
        <taxon>Actinomycetota</taxon>
        <taxon>Actinomycetes</taxon>
        <taxon>Streptosporangiales</taxon>
        <taxon>Streptosporangiaceae</taxon>
        <taxon>Nonomuraea</taxon>
    </lineage>
</organism>
<protein>
    <submittedName>
        <fullName evidence="4">ATP-, maltotriose-and DNA-dependent transcriptional regulator MalT</fullName>
    </submittedName>
</protein>
<gene>
    <name evidence="4" type="ORF">SAMN05421811_12927</name>
</gene>
<dbReference type="Gene3D" id="1.25.40.10">
    <property type="entry name" value="Tetratricopeptide repeat domain"/>
    <property type="match status" value="1"/>
</dbReference>
<dbReference type="SMART" id="SM00382">
    <property type="entry name" value="AAA"/>
    <property type="match status" value="1"/>
</dbReference>
<keyword evidence="2" id="KW-0067">ATP-binding</keyword>
<dbReference type="SMART" id="SM00421">
    <property type="entry name" value="HTH_LUXR"/>
    <property type="match status" value="1"/>
</dbReference>
<evidence type="ECO:0000256" key="1">
    <source>
        <dbReference type="ARBA" id="ARBA00022741"/>
    </source>
</evidence>
<dbReference type="GO" id="GO:0005737">
    <property type="term" value="C:cytoplasm"/>
    <property type="evidence" value="ECO:0007669"/>
    <property type="project" value="TreeGrafter"/>
</dbReference>
<feature type="domain" description="HTH luxR-type" evidence="3">
    <location>
        <begin position="779"/>
        <end position="844"/>
    </location>
</feature>
<accession>A0A1I0LUY7</accession>
<dbReference type="PANTHER" id="PTHR16305">
    <property type="entry name" value="TESTICULAR SOLUBLE ADENYLYL CYCLASE"/>
    <property type="match status" value="1"/>
</dbReference>
<dbReference type="EMBL" id="FOHX01000029">
    <property type="protein sequence ID" value="SEU47477.1"/>
    <property type="molecule type" value="Genomic_DNA"/>
</dbReference>
<dbReference type="InterPro" id="IPR027417">
    <property type="entry name" value="P-loop_NTPase"/>
</dbReference>
<proteinExistence type="predicted"/>
<dbReference type="GO" id="GO:0005524">
    <property type="term" value="F:ATP binding"/>
    <property type="evidence" value="ECO:0007669"/>
    <property type="project" value="UniProtKB-KW"/>
</dbReference>
<dbReference type="GO" id="GO:0006355">
    <property type="term" value="P:regulation of DNA-templated transcription"/>
    <property type="evidence" value="ECO:0007669"/>
    <property type="project" value="InterPro"/>
</dbReference>
<keyword evidence="1" id="KW-0547">Nucleotide-binding</keyword>
<dbReference type="PRINTS" id="PR00038">
    <property type="entry name" value="HTHLUXR"/>
</dbReference>
<dbReference type="InterPro" id="IPR041664">
    <property type="entry name" value="AAA_16"/>
</dbReference>
<dbReference type="InterPro" id="IPR000792">
    <property type="entry name" value="Tscrpt_reg_LuxR_C"/>
</dbReference>